<keyword evidence="5" id="KW-0560">Oxidoreductase</keyword>
<dbReference type="Pfam" id="PF00881">
    <property type="entry name" value="Nitroreductase"/>
    <property type="match status" value="2"/>
</dbReference>
<evidence type="ECO:0000313" key="7">
    <source>
        <dbReference type="EMBL" id="MBE2999813.1"/>
    </source>
</evidence>
<feature type="domain" description="Nitroreductase" evidence="6">
    <location>
        <begin position="22"/>
        <end position="71"/>
    </location>
</feature>
<comment type="similarity">
    <text evidence="2">Belongs to the nitroreductase family.</text>
</comment>
<dbReference type="PANTHER" id="PTHR43673:SF2">
    <property type="entry name" value="NITROREDUCTASE"/>
    <property type="match status" value="1"/>
</dbReference>
<dbReference type="InterPro" id="IPR000415">
    <property type="entry name" value="Nitroreductase-like"/>
</dbReference>
<proteinExistence type="inferred from homology"/>
<evidence type="ECO:0000259" key="6">
    <source>
        <dbReference type="Pfam" id="PF00881"/>
    </source>
</evidence>
<dbReference type="Proteomes" id="UP000806528">
    <property type="component" value="Unassembled WGS sequence"/>
</dbReference>
<evidence type="ECO:0000256" key="2">
    <source>
        <dbReference type="ARBA" id="ARBA00007118"/>
    </source>
</evidence>
<gene>
    <name evidence="7" type="ORF">IDM40_14015</name>
</gene>
<keyword evidence="3" id="KW-0285">Flavoprotein</keyword>
<keyword evidence="8" id="KW-1185">Reference proteome</keyword>
<reference evidence="7 8" key="1">
    <citation type="submission" date="2020-09" db="EMBL/GenBank/DDBJ databases">
        <title>Diversity and distribution of actinomycetes associated with coral in the coast of Hainan.</title>
        <authorList>
            <person name="Li F."/>
        </authorList>
    </citation>
    <scope>NUCLEOTIDE SEQUENCE [LARGE SCALE GENOMIC DNA]</scope>
    <source>
        <strain evidence="7 8">HNM0947</strain>
    </source>
</reference>
<evidence type="ECO:0000256" key="5">
    <source>
        <dbReference type="ARBA" id="ARBA00023002"/>
    </source>
</evidence>
<comment type="caution">
    <text evidence="7">The sequence shown here is derived from an EMBL/GenBank/DDBJ whole genome shotgun (WGS) entry which is preliminary data.</text>
</comment>
<dbReference type="PANTHER" id="PTHR43673">
    <property type="entry name" value="NAD(P)H NITROREDUCTASE YDGI-RELATED"/>
    <property type="match status" value="1"/>
</dbReference>
<comment type="cofactor">
    <cofactor evidence="1">
        <name>FMN</name>
        <dbReference type="ChEBI" id="CHEBI:58210"/>
    </cofactor>
</comment>
<keyword evidence="4" id="KW-0288">FMN</keyword>
<protein>
    <submittedName>
        <fullName evidence="7">Nitroreductase family protein</fullName>
    </submittedName>
</protein>
<accession>A0ABR9P7I9</accession>
<evidence type="ECO:0000256" key="3">
    <source>
        <dbReference type="ARBA" id="ARBA00022630"/>
    </source>
</evidence>
<evidence type="ECO:0000256" key="1">
    <source>
        <dbReference type="ARBA" id="ARBA00001917"/>
    </source>
</evidence>
<dbReference type="InterPro" id="IPR029479">
    <property type="entry name" value="Nitroreductase"/>
</dbReference>
<organism evidence="7 8">
    <name type="scientific">Nocardiopsis coralli</name>
    <dbReference type="NCBI Taxonomy" id="2772213"/>
    <lineage>
        <taxon>Bacteria</taxon>
        <taxon>Bacillati</taxon>
        <taxon>Actinomycetota</taxon>
        <taxon>Actinomycetes</taxon>
        <taxon>Streptosporangiales</taxon>
        <taxon>Nocardiopsidaceae</taxon>
        <taxon>Nocardiopsis</taxon>
    </lineage>
</organism>
<dbReference type="Gene3D" id="3.40.109.10">
    <property type="entry name" value="NADH Oxidase"/>
    <property type="match status" value="1"/>
</dbReference>
<dbReference type="EMBL" id="JADBGI010000011">
    <property type="protein sequence ID" value="MBE2999813.1"/>
    <property type="molecule type" value="Genomic_DNA"/>
</dbReference>
<feature type="domain" description="Nitroreductase" evidence="6">
    <location>
        <begin position="88"/>
        <end position="160"/>
    </location>
</feature>
<name>A0ABR9P7I9_9ACTN</name>
<dbReference type="CDD" id="cd02062">
    <property type="entry name" value="Nitro_FMN_reductase"/>
    <property type="match status" value="1"/>
</dbReference>
<dbReference type="SUPFAM" id="SSF55469">
    <property type="entry name" value="FMN-dependent nitroreductase-like"/>
    <property type="match status" value="1"/>
</dbReference>
<dbReference type="RefSeq" id="WP_193122434.1">
    <property type="nucleotide sequence ID" value="NZ_JADBGI010000011.1"/>
</dbReference>
<evidence type="ECO:0000313" key="8">
    <source>
        <dbReference type="Proteomes" id="UP000806528"/>
    </source>
</evidence>
<evidence type="ECO:0000256" key="4">
    <source>
        <dbReference type="ARBA" id="ARBA00022643"/>
    </source>
</evidence>
<sequence>MVSTDAGPEAEAQAAHALRVLTTRRVVRAFDGRPVADDLLEHLTDALLAAPSASNKQAWAFVTVRRRRTLRLLRAFSPGIIEPPPLVVAACFDRTRAVGGEGSWDEGMLCVAMAVENLLLAAHALGLGGCPTASFRRAPVRRFLGLPDHLEPLLLVTIGHPARPIDKAPRRDRNEVISDERWHG</sequence>